<dbReference type="SMART" id="SM00382">
    <property type="entry name" value="AAA"/>
    <property type="match status" value="1"/>
</dbReference>
<dbReference type="PANTHER" id="PTHR46411:SF3">
    <property type="entry name" value="AAA+ ATPASE DOMAIN-CONTAINING PROTEIN"/>
    <property type="match status" value="1"/>
</dbReference>
<dbReference type="Pfam" id="PF00004">
    <property type="entry name" value="AAA"/>
    <property type="match status" value="1"/>
</dbReference>
<dbReference type="InterPro" id="IPR003593">
    <property type="entry name" value="AAA+_ATPase"/>
</dbReference>
<gene>
    <name evidence="2" type="ORF">VKT23_008422</name>
</gene>
<comment type="caution">
    <text evidence="2">The sequence shown here is derived from an EMBL/GenBank/DDBJ whole genome shotgun (WGS) entry which is preliminary data.</text>
</comment>
<dbReference type="Proteomes" id="UP001498398">
    <property type="component" value="Unassembled WGS sequence"/>
</dbReference>
<dbReference type="InterPro" id="IPR027417">
    <property type="entry name" value="P-loop_NTPase"/>
</dbReference>
<dbReference type="EMBL" id="JBANRG010000012">
    <property type="protein sequence ID" value="KAK7461991.1"/>
    <property type="molecule type" value="Genomic_DNA"/>
</dbReference>
<dbReference type="PANTHER" id="PTHR46411">
    <property type="entry name" value="FAMILY ATPASE, PUTATIVE-RELATED"/>
    <property type="match status" value="1"/>
</dbReference>
<protein>
    <recommendedName>
        <fullName evidence="1">AAA+ ATPase domain-containing protein</fullName>
    </recommendedName>
</protein>
<accession>A0ABR1JNK9</accession>
<evidence type="ECO:0000313" key="2">
    <source>
        <dbReference type="EMBL" id="KAK7461991.1"/>
    </source>
</evidence>
<dbReference type="Gene3D" id="3.40.50.300">
    <property type="entry name" value="P-loop containing nucleotide triphosphate hydrolases"/>
    <property type="match status" value="1"/>
</dbReference>
<feature type="domain" description="AAA+ ATPase" evidence="1">
    <location>
        <begin position="412"/>
        <end position="539"/>
    </location>
</feature>
<dbReference type="InterPro" id="IPR054289">
    <property type="entry name" value="DUF7025"/>
</dbReference>
<evidence type="ECO:0000259" key="1">
    <source>
        <dbReference type="SMART" id="SM00382"/>
    </source>
</evidence>
<dbReference type="Pfam" id="PF22942">
    <property type="entry name" value="DUF7025"/>
    <property type="match status" value="1"/>
</dbReference>
<proteinExistence type="predicted"/>
<name>A0ABR1JNK9_9AGAR</name>
<sequence>MTLETTTNGDANVSSTPSLKLEAKRVKLRWDDDAGEYVARDDDPKPEVSKEVDPFAISVVRRFVPCGRNHNVVEEIHLHSPFIIELVKSVMKGNKGMNWKADPIKIDPNTLLAYMVLFRESLQSLEEPALKHCAFFIEFLEKEYHTRLQELERLKSAQEITWNWVPGLLLPGDILFTRCAVSGDPRAVRLVSMEAAEASSSYPRHFALTVEYVNVQSCRPGLGEDVVRIPQFVGVKHIRDLSAFPLRLHAEYEGQRASLIERGKWHWELVREKFRHMHYNAVAYRHKDDQYRKVFVKSRVMVDQEMYDIHHPSCWTPSHSCDLDGEEMKGDSRTTLTDEEYLMFSALVYGYSLSDREWLDFRVSDIQHIEWNPKIFDSLELDPETKYMIRALIETQSSEDMKFDDFILGKGKGLIFNLHGSPGVGKTLTAEATSEVTRSPLYMTGAGDLGTNASDLDTALSKLAALAERWRAVVLIDEADVFLEKRESRDVQRNALVAVFLRQLEYYSGILFLTTNRVEVFDEAMQSRIHITLHYQALSPHARERLWAAFFAKATNPLEPTPEQYKLLRELELNGREIKNIVKVASTFAAYEKRAMVFEDISRSLKILKHAHA</sequence>
<organism evidence="2 3">
    <name type="scientific">Marasmiellus scandens</name>
    <dbReference type="NCBI Taxonomy" id="2682957"/>
    <lineage>
        <taxon>Eukaryota</taxon>
        <taxon>Fungi</taxon>
        <taxon>Dikarya</taxon>
        <taxon>Basidiomycota</taxon>
        <taxon>Agaricomycotina</taxon>
        <taxon>Agaricomycetes</taxon>
        <taxon>Agaricomycetidae</taxon>
        <taxon>Agaricales</taxon>
        <taxon>Marasmiineae</taxon>
        <taxon>Omphalotaceae</taxon>
        <taxon>Marasmiellus</taxon>
    </lineage>
</organism>
<dbReference type="SUPFAM" id="SSF52540">
    <property type="entry name" value="P-loop containing nucleoside triphosphate hydrolases"/>
    <property type="match status" value="1"/>
</dbReference>
<keyword evidence="3" id="KW-1185">Reference proteome</keyword>
<reference evidence="2 3" key="1">
    <citation type="submission" date="2024-01" db="EMBL/GenBank/DDBJ databases">
        <title>A draft genome for the cacao thread blight pathogen Marasmiellus scandens.</title>
        <authorList>
            <person name="Baruah I.K."/>
            <person name="Leung J."/>
            <person name="Bukari Y."/>
            <person name="Amoako-Attah I."/>
            <person name="Meinhardt L.W."/>
            <person name="Bailey B.A."/>
            <person name="Cohen S.P."/>
        </authorList>
    </citation>
    <scope>NUCLEOTIDE SEQUENCE [LARGE SCALE GENOMIC DNA]</scope>
    <source>
        <strain evidence="2 3">GH-19</strain>
    </source>
</reference>
<dbReference type="InterPro" id="IPR003959">
    <property type="entry name" value="ATPase_AAA_core"/>
</dbReference>
<evidence type="ECO:0000313" key="3">
    <source>
        <dbReference type="Proteomes" id="UP001498398"/>
    </source>
</evidence>